<evidence type="ECO:0000313" key="4">
    <source>
        <dbReference type="Proteomes" id="UP000198775"/>
    </source>
</evidence>
<evidence type="ECO:0000259" key="2">
    <source>
        <dbReference type="Pfam" id="PF01408"/>
    </source>
</evidence>
<evidence type="ECO:0000256" key="1">
    <source>
        <dbReference type="ARBA" id="ARBA00023002"/>
    </source>
</evidence>
<dbReference type="PANTHER" id="PTHR43818">
    <property type="entry name" value="BCDNA.GH03377"/>
    <property type="match status" value="1"/>
</dbReference>
<reference evidence="4" key="1">
    <citation type="submission" date="2016-10" db="EMBL/GenBank/DDBJ databases">
        <authorList>
            <person name="Varghese N."/>
            <person name="Submissions S."/>
        </authorList>
    </citation>
    <scope>NUCLEOTIDE SEQUENCE [LARGE SCALE GENOMIC DNA]</scope>
    <source>
        <strain evidence="4">IBRC-M 10043</strain>
    </source>
</reference>
<dbReference type="SUPFAM" id="SSF55347">
    <property type="entry name" value="Glyceraldehyde-3-phosphate dehydrogenase-like, C-terminal domain"/>
    <property type="match status" value="1"/>
</dbReference>
<name>A0A1H8SKF2_9EURY</name>
<dbReference type="InterPro" id="IPR000683">
    <property type="entry name" value="Gfo/Idh/MocA-like_OxRdtase_N"/>
</dbReference>
<gene>
    <name evidence="3" type="ORF">SAMN05216388_101956</name>
</gene>
<feature type="domain" description="Gfo/Idh/MocA-like oxidoreductase N-terminal" evidence="2">
    <location>
        <begin position="3"/>
        <end position="119"/>
    </location>
</feature>
<dbReference type="Gene3D" id="3.30.360.10">
    <property type="entry name" value="Dihydrodipicolinate Reductase, domain 2"/>
    <property type="match status" value="1"/>
</dbReference>
<keyword evidence="4" id="KW-1185">Reference proteome</keyword>
<protein>
    <submittedName>
        <fullName evidence="3">Predicted dehydrogenase</fullName>
    </submittedName>
</protein>
<dbReference type="Pfam" id="PF01408">
    <property type="entry name" value="GFO_IDH_MocA"/>
    <property type="match status" value="1"/>
</dbReference>
<dbReference type="InterPro" id="IPR050463">
    <property type="entry name" value="Gfo/Idh/MocA_oxidrdct_glycsds"/>
</dbReference>
<sequence>MSLRTAVVGGGTVSDNHLDGLESLPLTTLAAFCDIDSDRVRAVAAEYGITGYTDPETMFAEADLDWVHLCTPVGTHLDLATSAIAAGIPVLIQKPITETAAEYEQLAETARDHGVHVSAVHNHVFDPAMRELTTALQQDAVGEVRAVDVRYTGQTYPDDVRRGEWAFDLPGGEFEEGLPHPLYLLLRVGGYPRAEGDVQVVTHCRGEYERPFTYDGAKLQYCSREDLLCSATLTPGRVPDKSVTVHGEDGVLIADLISQTLVRLDRDYQASPIARARSNVDRAVARLRGNAANLRRVIARRRNDDWETKTELDAHAYQFEAEALALTGDREPPVPLAEAGWTIRLMEAIRDAAADRTEATQDVSVSN</sequence>
<dbReference type="RefSeq" id="WP_092662426.1">
    <property type="nucleotide sequence ID" value="NZ_FOCX01000019.1"/>
</dbReference>
<dbReference type="OrthoDB" id="25239at2157"/>
<dbReference type="Proteomes" id="UP000198775">
    <property type="component" value="Unassembled WGS sequence"/>
</dbReference>
<dbReference type="Gene3D" id="3.40.50.720">
    <property type="entry name" value="NAD(P)-binding Rossmann-like Domain"/>
    <property type="match status" value="1"/>
</dbReference>
<dbReference type="GO" id="GO:0016491">
    <property type="term" value="F:oxidoreductase activity"/>
    <property type="evidence" value="ECO:0007669"/>
    <property type="project" value="UniProtKB-KW"/>
</dbReference>
<dbReference type="EMBL" id="FOCX01000019">
    <property type="protein sequence ID" value="SEO78673.1"/>
    <property type="molecule type" value="Genomic_DNA"/>
</dbReference>
<dbReference type="SUPFAM" id="SSF51735">
    <property type="entry name" value="NAD(P)-binding Rossmann-fold domains"/>
    <property type="match status" value="1"/>
</dbReference>
<accession>A0A1H8SKF2</accession>
<dbReference type="PANTHER" id="PTHR43818:SF11">
    <property type="entry name" value="BCDNA.GH03377"/>
    <property type="match status" value="1"/>
</dbReference>
<organism evidence="3 4">
    <name type="scientific">Halorientalis persicus</name>
    <dbReference type="NCBI Taxonomy" id="1367881"/>
    <lineage>
        <taxon>Archaea</taxon>
        <taxon>Methanobacteriati</taxon>
        <taxon>Methanobacteriota</taxon>
        <taxon>Stenosarchaea group</taxon>
        <taxon>Halobacteria</taxon>
        <taxon>Halobacteriales</taxon>
        <taxon>Haloarculaceae</taxon>
        <taxon>Halorientalis</taxon>
    </lineage>
</organism>
<proteinExistence type="predicted"/>
<dbReference type="AlphaFoldDB" id="A0A1H8SKF2"/>
<keyword evidence="1" id="KW-0560">Oxidoreductase</keyword>
<evidence type="ECO:0000313" key="3">
    <source>
        <dbReference type="EMBL" id="SEO78673.1"/>
    </source>
</evidence>
<dbReference type="InterPro" id="IPR036291">
    <property type="entry name" value="NAD(P)-bd_dom_sf"/>
</dbReference>
<dbReference type="GO" id="GO:0000166">
    <property type="term" value="F:nucleotide binding"/>
    <property type="evidence" value="ECO:0007669"/>
    <property type="project" value="InterPro"/>
</dbReference>